<evidence type="ECO:0000313" key="1">
    <source>
        <dbReference type="EMBL" id="QHT75718.1"/>
    </source>
</evidence>
<reference evidence="1" key="1">
    <citation type="journal article" date="2020" name="Nature">
        <title>Giant virus diversity and host interactions through global metagenomics.</title>
        <authorList>
            <person name="Schulz F."/>
            <person name="Roux S."/>
            <person name="Paez-Espino D."/>
            <person name="Jungbluth S."/>
            <person name="Walsh D.A."/>
            <person name="Denef V.J."/>
            <person name="McMahon K.D."/>
            <person name="Konstantinidis K.T."/>
            <person name="Eloe-Fadrosh E.A."/>
            <person name="Kyrpides N.C."/>
            <person name="Woyke T."/>
        </authorList>
    </citation>
    <scope>NUCLEOTIDE SEQUENCE</scope>
    <source>
        <strain evidence="1">GVMAG-M-3300023179-71</strain>
    </source>
</reference>
<dbReference type="AlphaFoldDB" id="A0A6C0H586"/>
<proteinExistence type="predicted"/>
<sequence length="46" mass="5204">MVILLEEKKAFDKTEFSQIPSVGFLKVKHVFAGILSFMENKIFVSG</sequence>
<dbReference type="EMBL" id="MN739881">
    <property type="protein sequence ID" value="QHT75718.1"/>
    <property type="molecule type" value="Genomic_DNA"/>
</dbReference>
<accession>A0A6C0H586</accession>
<name>A0A6C0H586_9ZZZZ</name>
<protein>
    <submittedName>
        <fullName evidence="1">Uncharacterized protein</fullName>
    </submittedName>
</protein>
<organism evidence="1">
    <name type="scientific">viral metagenome</name>
    <dbReference type="NCBI Taxonomy" id="1070528"/>
    <lineage>
        <taxon>unclassified sequences</taxon>
        <taxon>metagenomes</taxon>
        <taxon>organismal metagenomes</taxon>
    </lineage>
</organism>